<name>A0ABW2QEK4_9BURK</name>
<dbReference type="SUPFAM" id="SSF52540">
    <property type="entry name" value="P-loop containing nucleoside triphosphate hydrolases"/>
    <property type="match status" value="1"/>
</dbReference>
<protein>
    <recommendedName>
        <fullName evidence="3">NACHT domain-containing protein</fullName>
    </recommendedName>
</protein>
<dbReference type="InterPro" id="IPR027417">
    <property type="entry name" value="P-loop_NTPase"/>
</dbReference>
<reference evidence="2" key="1">
    <citation type="journal article" date="2019" name="Int. J. Syst. Evol. Microbiol.">
        <title>The Global Catalogue of Microorganisms (GCM) 10K type strain sequencing project: providing services to taxonomists for standard genome sequencing and annotation.</title>
        <authorList>
            <consortium name="The Broad Institute Genomics Platform"/>
            <consortium name="The Broad Institute Genome Sequencing Center for Infectious Disease"/>
            <person name="Wu L."/>
            <person name="Ma J."/>
        </authorList>
    </citation>
    <scope>NUCLEOTIDE SEQUENCE [LARGE SCALE GENOMIC DNA]</scope>
    <source>
        <strain evidence="2">CGMCC 1.12371</strain>
    </source>
</reference>
<organism evidence="1 2">
    <name type="scientific">Hydrogenophaga atypica</name>
    <dbReference type="NCBI Taxonomy" id="249409"/>
    <lineage>
        <taxon>Bacteria</taxon>
        <taxon>Pseudomonadati</taxon>
        <taxon>Pseudomonadota</taxon>
        <taxon>Betaproteobacteria</taxon>
        <taxon>Burkholderiales</taxon>
        <taxon>Comamonadaceae</taxon>
        <taxon>Hydrogenophaga</taxon>
    </lineage>
</organism>
<dbReference type="EMBL" id="JBHTCA010000002">
    <property type="protein sequence ID" value="MFC7407706.1"/>
    <property type="molecule type" value="Genomic_DNA"/>
</dbReference>
<sequence length="1574" mass="175353">MDKMATGSASSAKTALLSTLRTELENVDDGDAEHLAADLLSKLLDGIGVYVAKTGSQFGGDAGTTGMRRRDIRVESKRYKQSTRLSPRELAGEIVEASHADPHLEVWILVATKSVSETERRLARYEADKRGFPMVVIDWTAPAAGGGINPLAALCARWPDVVEAHVNKAAADAARGLTADVGSAVEDLRDNLEMWNIGFESLRKKTATHLRRVWVDSAQAKAYLNQDAAGGKAGVHLIKRKDVLQGLSNWWLAPLDIRSPVVVTGLEGMGKTWAALDWVNQSLGMLPIVLPFPASSFVSNQDFSDTGVRDLIASSLRRITNSHQSREYWRLRVDRLLERPVTDGAAFLLLVDGLNQQPFTPWPTLAQSLQGDTLAGKVRLLCTSRRHYFEEDMRHFRALVVRPVQVCVGAYKSSELEELLGLHGVGSSDLPPGLLSLASTPRLFPLVMRLKDKDAIRSDTSVLRLLFEYGKDVHQVRQQGALTDSDWVQWLAGRANEYRELLLKTQVPQFTTSITAVTNSLDIASVSREDVARRLSDVVDGQLFEKQASVTGAQKLVLKEEPTTLGLGIALLDTVSEATDTFEGMQTRVLEWLEPVAAIDLAADVLKAALAILSATGTPDASSITDVLLLLWMNGQNPSVDFEKDTFAFGEAFPRSMLAVIERSSQSSQSSAFHYAAQSLRRLPRSRTSDWGSIRSRMLVWASCVTLPEKDKLDDPNHYAKRHHDYLLQRIGIAEPSTRVVHGEELKLDYSHPGDPSVAIAGILEGHELSAFMPVIRRMAVREAVSVDHNDRSWEGMRWVLLIGCQNASEARDDVAQMAEELLLSTPEKGVHPRMRNRAAAYLLRLTGVQAYEERAAEVNETFGQGWKYQSDYLEKPGRSLFELEFRHIDAVLGDTELNTAQKLDRLSRFLALPVFQLPDELLQPIIEGLQRQTFDRVDTYAQATVEDHNLERLVSLGARFAPSQLAEMARRWLSALADRRDDQKYWAALAAPEFLLVADEERSAKFALFRTASSAGERNMLANTWSLQLELLHKGLCEQLQLLLEAHDYHFLHDLVDMVQPAQASQLRSFLQAAVAESRDKAAYIVMQVMAHQRTESTDELAQDLLPYLGSEKREVRGIAFVALSLCAPEVTGRELLAMNWMADAGDPLPAHYGSKALVAAGKHLDISDVLPLVTPWLWLEAAVCRGAVQAELEIVSRRLVSVICYPLQSAQDAEGVLSVRMPRPSEMAHVLVAEPDGAKGDLEETLKRMTRDPEEVSKRMQQLAQDAAATIERMRRQGHSLYLHTFEFEALEAAYKAAPTAWDPLLEGADVQSKEFQQRVRMAEGLYLCLCDVLLTHAPAEGLRLWRALSHSLRVRFNGPANIQELVHIAFRAPDSKEVLAARADLATIQHCNTDKDMFEMVIAAQMHGRQAWLEALIAEDEASDLLWRRKRAIVLSGFNTLPAADKLQWPEGSPVGSAEALKHRMLKWTNKGALAKYWWDKFVGATEADSAYASWHVFLGLADRRAWVWRRARPLPTTDLDRLREVHLRSNKDLFARTLKRQEEGTAKLGEKFLGVDKPANWLMLDGVLSR</sequence>
<evidence type="ECO:0000313" key="2">
    <source>
        <dbReference type="Proteomes" id="UP001596501"/>
    </source>
</evidence>
<proteinExistence type="predicted"/>
<evidence type="ECO:0008006" key="3">
    <source>
        <dbReference type="Google" id="ProtNLM"/>
    </source>
</evidence>
<dbReference type="RefSeq" id="WP_382219501.1">
    <property type="nucleotide sequence ID" value="NZ_JBHTCA010000002.1"/>
</dbReference>
<gene>
    <name evidence="1" type="ORF">ACFQPB_02395</name>
</gene>
<dbReference type="Gene3D" id="3.40.50.300">
    <property type="entry name" value="P-loop containing nucleotide triphosphate hydrolases"/>
    <property type="match status" value="1"/>
</dbReference>
<dbReference type="Proteomes" id="UP001596501">
    <property type="component" value="Unassembled WGS sequence"/>
</dbReference>
<accession>A0ABW2QEK4</accession>
<keyword evidence="2" id="KW-1185">Reference proteome</keyword>
<evidence type="ECO:0000313" key="1">
    <source>
        <dbReference type="EMBL" id="MFC7407706.1"/>
    </source>
</evidence>
<comment type="caution">
    <text evidence="1">The sequence shown here is derived from an EMBL/GenBank/DDBJ whole genome shotgun (WGS) entry which is preliminary data.</text>
</comment>